<proteinExistence type="predicted"/>
<accession>A0AAD4CX94</accession>
<dbReference type="Proteomes" id="UP001194746">
    <property type="component" value="Unassembled WGS sequence"/>
</dbReference>
<dbReference type="InterPro" id="IPR027417">
    <property type="entry name" value="P-loop_NTPase"/>
</dbReference>
<dbReference type="Gene3D" id="3.40.50.300">
    <property type="entry name" value="P-loop containing nucleotide triphosphate hydrolases"/>
    <property type="match status" value="1"/>
</dbReference>
<comment type="caution">
    <text evidence="1">The sequence shown here is derived from an EMBL/GenBank/DDBJ whole genome shotgun (WGS) entry which is preliminary data.</text>
</comment>
<dbReference type="PANTHER" id="PTHR36978:SF3">
    <property type="entry name" value="P-LOOP CONTAINING NUCLEOSIDE TRIPHOSPHATE HYDROLASE PROTEIN"/>
    <property type="match status" value="1"/>
</dbReference>
<reference evidence="1" key="1">
    <citation type="journal article" date="2019" name="Beilstein J. Org. Chem.">
        <title>Nanangenines: drimane sesquiterpenoids as the dominant metabolite cohort of a novel Australian fungus, Aspergillus nanangensis.</title>
        <authorList>
            <person name="Lacey H.J."/>
            <person name="Gilchrist C.L.M."/>
            <person name="Crombie A."/>
            <person name="Kalaitzis J.A."/>
            <person name="Vuong D."/>
            <person name="Rutledge P.J."/>
            <person name="Turner P."/>
            <person name="Pitt J.I."/>
            <person name="Lacey E."/>
            <person name="Chooi Y.H."/>
            <person name="Piggott A.M."/>
        </authorList>
    </citation>
    <scope>NUCLEOTIDE SEQUENCE</scope>
    <source>
        <strain evidence="1">MST-FP2251</strain>
    </source>
</reference>
<dbReference type="InterPro" id="IPR040632">
    <property type="entry name" value="Sulfotransfer_4"/>
</dbReference>
<dbReference type="AlphaFoldDB" id="A0AAD4CX94"/>
<gene>
    <name evidence="1" type="ORF">FE257_011834</name>
</gene>
<name>A0AAD4CX94_ASPNN</name>
<dbReference type="Pfam" id="PF17784">
    <property type="entry name" value="Sulfotransfer_4"/>
    <property type="match status" value="1"/>
</dbReference>
<reference evidence="1" key="2">
    <citation type="submission" date="2020-02" db="EMBL/GenBank/DDBJ databases">
        <authorList>
            <person name="Gilchrist C.L.M."/>
            <person name="Chooi Y.-H."/>
        </authorList>
    </citation>
    <scope>NUCLEOTIDE SEQUENCE</scope>
    <source>
        <strain evidence="1">MST-FP2251</strain>
    </source>
</reference>
<dbReference type="EMBL" id="VCAU01000008">
    <property type="protein sequence ID" value="KAF9893402.1"/>
    <property type="molecule type" value="Genomic_DNA"/>
</dbReference>
<evidence type="ECO:0000313" key="2">
    <source>
        <dbReference type="Proteomes" id="UP001194746"/>
    </source>
</evidence>
<protein>
    <submittedName>
        <fullName evidence="1">Uncharacterized protein</fullName>
    </submittedName>
</protein>
<organism evidence="1 2">
    <name type="scientific">Aspergillus nanangensis</name>
    <dbReference type="NCBI Taxonomy" id="2582783"/>
    <lineage>
        <taxon>Eukaryota</taxon>
        <taxon>Fungi</taxon>
        <taxon>Dikarya</taxon>
        <taxon>Ascomycota</taxon>
        <taxon>Pezizomycotina</taxon>
        <taxon>Eurotiomycetes</taxon>
        <taxon>Eurotiomycetidae</taxon>
        <taxon>Eurotiales</taxon>
        <taxon>Aspergillaceae</taxon>
        <taxon>Aspergillus</taxon>
        <taxon>Aspergillus subgen. Circumdati</taxon>
    </lineage>
</organism>
<dbReference type="PANTHER" id="PTHR36978">
    <property type="entry name" value="P-LOOP CONTAINING NUCLEOTIDE TRIPHOSPHATE HYDROLASE"/>
    <property type="match status" value="1"/>
</dbReference>
<sequence length="500" mass="56565">MSSAIEKKRIIGAGLPRTGTTSLAAALDRLRYGPVIHAHKEDESKPYANLLAAKRKYPDADAVELEKLTEVSLESLVSPFNVTLDSPPADFYAELADLYPHSLVILTVRDTEEQWWASWYSTLGPYFDRGWQAKLRQAVIWASPRFIPRFEMMLNYTSLWRSSSAAFPSIDIRMTLNHTLCEEGFHAKDVNDLDLRPQEEIIAQLQTFTPVSSERNLWAFWDTGFSSMRPWTQRNVINWARRDGKRWTVRVLDMVPGSPNNIEHFVDPENLPAAVREGRMTGKHSGQHTSDFVRLALLYQTPLEDPTVPYQVAGMAMGDQGQVGSFFIAARKLNPLIYRWLRVFIEVWGDRTRATDAHQHPLISHLGLIKSTIPEFAGVSDWASVTDYLITFWVRKRVRLNREPGPGGFDGPSYFSKHVLLLNGHNESHRSLRLGGAEVVRLLALPRTPALSSGENNIDDMKSGHELVYGMLAGSSIWLTWCKLVAMNVLKSLHTLIAFI</sequence>
<dbReference type="SUPFAM" id="SSF52540">
    <property type="entry name" value="P-loop containing nucleoside triphosphate hydrolases"/>
    <property type="match status" value="1"/>
</dbReference>
<keyword evidence="2" id="KW-1185">Reference proteome</keyword>
<evidence type="ECO:0000313" key="1">
    <source>
        <dbReference type="EMBL" id="KAF9893402.1"/>
    </source>
</evidence>